<evidence type="ECO:0000313" key="4">
    <source>
        <dbReference type="EMBL" id="SEK45202.1"/>
    </source>
</evidence>
<dbReference type="RefSeq" id="WP_092759636.1">
    <property type="nucleotide sequence ID" value="NZ_FNZQ01000001.1"/>
</dbReference>
<reference evidence="4 5" key="1">
    <citation type="submission" date="2016-10" db="EMBL/GenBank/DDBJ databases">
        <authorList>
            <person name="de Groot N.N."/>
        </authorList>
    </citation>
    <scope>NUCLEOTIDE SEQUENCE [LARGE SCALE GENOMIC DNA]</scope>
    <source>
        <strain evidence="4 5">DSM 14858</strain>
    </source>
</reference>
<dbReference type="Gene3D" id="3.40.190.170">
    <property type="entry name" value="Bacterial extracellular solute-binding protein, family 7"/>
    <property type="match status" value="1"/>
</dbReference>
<dbReference type="InterPro" id="IPR038404">
    <property type="entry name" value="TRAP_DctP_sf"/>
</dbReference>
<dbReference type="GO" id="GO:0042597">
    <property type="term" value="C:periplasmic space"/>
    <property type="evidence" value="ECO:0007669"/>
    <property type="project" value="UniProtKB-SubCell"/>
</dbReference>
<evidence type="ECO:0000256" key="1">
    <source>
        <dbReference type="ARBA" id="ARBA00004418"/>
    </source>
</evidence>
<evidence type="ECO:0000256" key="3">
    <source>
        <dbReference type="ARBA" id="ARBA00022764"/>
    </source>
</evidence>
<dbReference type="Pfam" id="PF03480">
    <property type="entry name" value="DctP"/>
    <property type="match status" value="1"/>
</dbReference>
<dbReference type="PANTHER" id="PTHR33376:SF5">
    <property type="entry name" value="EXTRACYTOPLASMIC SOLUTE RECEPTOR PROTEIN"/>
    <property type="match status" value="1"/>
</dbReference>
<proteinExistence type="predicted"/>
<name>A0A1H7H7D2_9RHOB</name>
<dbReference type="Proteomes" id="UP000199283">
    <property type="component" value="Unassembled WGS sequence"/>
</dbReference>
<gene>
    <name evidence="4" type="ORF">SAMN04488526_0607</name>
</gene>
<keyword evidence="2" id="KW-0732">Signal</keyword>
<dbReference type="GO" id="GO:0055085">
    <property type="term" value="P:transmembrane transport"/>
    <property type="evidence" value="ECO:0007669"/>
    <property type="project" value="InterPro"/>
</dbReference>
<keyword evidence="5" id="KW-1185">Reference proteome</keyword>
<accession>A0A1H7H7D2</accession>
<dbReference type="STRING" id="188906.SAMN04488526_0607"/>
<sequence length="410" mass="44986">MKASNALSGISRRDLFKLSGQYGLSSVVLGASALTGAVTLGDVARAAESTYEKRFAKEAKHTFKLGAAGFNARNLLIERAGVLEFARDLESRTDGEIRVEFIGDNQICGQTSCVEKTQSGIVDMYAASTQNSAGGAPYLNVLDYAYMFPGRASQYHFLYSPESVSVLRDPLEKRHGLKFLFSHAELRGMQMGSTFADKPTVTKLEELFGTKNRVTGTQLGRIAMELLNLNPVPVAWEETLDGLKQGLIDGAETWASAVAYANMSPVVSQSVDLRFFCGTEHTSMSASKFDALGGELQDAVLESSYLAQVHVQAANEAALVKTVGFSDPVLPGTIFAENDVRVAFLADDQIRMAEEMCSPEFNPEPWAQWRERLNGWAGGMDTYQTIYDVARQVPADMKPENVEPRRWWKS</sequence>
<organism evidence="4 5">
    <name type="scientific">Jannaschia helgolandensis</name>
    <dbReference type="NCBI Taxonomy" id="188906"/>
    <lineage>
        <taxon>Bacteria</taxon>
        <taxon>Pseudomonadati</taxon>
        <taxon>Pseudomonadota</taxon>
        <taxon>Alphaproteobacteria</taxon>
        <taxon>Rhodobacterales</taxon>
        <taxon>Roseobacteraceae</taxon>
        <taxon>Jannaschia</taxon>
    </lineage>
</organism>
<protein>
    <submittedName>
        <fullName evidence="4">TRAP-type C4-dicarboxylate transport system, substrate-binding protein</fullName>
    </submittedName>
</protein>
<dbReference type="CDD" id="cd13603">
    <property type="entry name" value="PBP2_TRAP_Siap_TeaA_like"/>
    <property type="match status" value="1"/>
</dbReference>
<dbReference type="OrthoDB" id="7655321at2"/>
<evidence type="ECO:0000256" key="2">
    <source>
        <dbReference type="ARBA" id="ARBA00022729"/>
    </source>
</evidence>
<dbReference type="NCBIfam" id="NF037995">
    <property type="entry name" value="TRAP_S1"/>
    <property type="match status" value="1"/>
</dbReference>
<evidence type="ECO:0000313" key="5">
    <source>
        <dbReference type="Proteomes" id="UP000199283"/>
    </source>
</evidence>
<keyword evidence="3" id="KW-0574">Periplasm</keyword>
<dbReference type="AlphaFoldDB" id="A0A1H7H7D2"/>
<dbReference type="InterPro" id="IPR018389">
    <property type="entry name" value="DctP_fam"/>
</dbReference>
<comment type="subcellular location">
    <subcellularLocation>
        <location evidence="1">Periplasm</location>
    </subcellularLocation>
</comment>
<dbReference type="PANTHER" id="PTHR33376">
    <property type="match status" value="1"/>
</dbReference>
<dbReference type="EMBL" id="FNZQ01000001">
    <property type="protein sequence ID" value="SEK45202.1"/>
    <property type="molecule type" value="Genomic_DNA"/>
</dbReference>